<reference evidence="2" key="1">
    <citation type="journal article" date="2014" name="Front. Microbiol.">
        <title>High frequency of phylogenetically diverse reductive dehalogenase-homologous genes in deep subseafloor sedimentary metagenomes.</title>
        <authorList>
            <person name="Kawai M."/>
            <person name="Futagami T."/>
            <person name="Toyoda A."/>
            <person name="Takaki Y."/>
            <person name="Nishi S."/>
            <person name="Hori S."/>
            <person name="Arai W."/>
            <person name="Tsubouchi T."/>
            <person name="Morono Y."/>
            <person name="Uchiyama I."/>
            <person name="Ito T."/>
            <person name="Fujiyama A."/>
            <person name="Inagaki F."/>
            <person name="Takami H."/>
        </authorList>
    </citation>
    <scope>NUCLEOTIDE SEQUENCE</scope>
    <source>
        <strain evidence="2">Expedition CK06-06</strain>
    </source>
</reference>
<evidence type="ECO:0008006" key="3">
    <source>
        <dbReference type="Google" id="ProtNLM"/>
    </source>
</evidence>
<feature type="compositionally biased region" description="Polar residues" evidence="1">
    <location>
        <begin position="116"/>
        <end position="132"/>
    </location>
</feature>
<gene>
    <name evidence="2" type="ORF">S01H4_33870</name>
</gene>
<accession>X1BPB9</accession>
<feature type="region of interest" description="Disordered" evidence="1">
    <location>
        <begin position="113"/>
        <end position="132"/>
    </location>
</feature>
<sequence>MGTDGAGHDLKIKVASGLAALGVDNTPPTANVTVTPPSGYCPLTVIFDGSGSTDDGIGIAKYEWYLPQVSSGIISTNISFSKVLSCSLIPATDSGEVITVSLTVTDYHGNEGSAAESVTITRPDSNSDGGGC</sequence>
<proteinExistence type="predicted"/>
<evidence type="ECO:0000256" key="1">
    <source>
        <dbReference type="SAM" id="MobiDB-lite"/>
    </source>
</evidence>
<dbReference type="InterPro" id="IPR035986">
    <property type="entry name" value="PKD_dom_sf"/>
</dbReference>
<evidence type="ECO:0000313" key="2">
    <source>
        <dbReference type="EMBL" id="GAG83017.1"/>
    </source>
</evidence>
<dbReference type="Gene3D" id="2.60.40.10">
    <property type="entry name" value="Immunoglobulins"/>
    <property type="match status" value="1"/>
</dbReference>
<organism evidence="2">
    <name type="scientific">marine sediment metagenome</name>
    <dbReference type="NCBI Taxonomy" id="412755"/>
    <lineage>
        <taxon>unclassified sequences</taxon>
        <taxon>metagenomes</taxon>
        <taxon>ecological metagenomes</taxon>
    </lineage>
</organism>
<dbReference type="AlphaFoldDB" id="X1BPB9"/>
<dbReference type="SUPFAM" id="SSF49299">
    <property type="entry name" value="PKD domain"/>
    <property type="match status" value="1"/>
</dbReference>
<comment type="caution">
    <text evidence="2">The sequence shown here is derived from an EMBL/GenBank/DDBJ whole genome shotgun (WGS) entry which is preliminary data.</text>
</comment>
<dbReference type="EMBL" id="BART01017870">
    <property type="protein sequence ID" value="GAG83017.1"/>
    <property type="molecule type" value="Genomic_DNA"/>
</dbReference>
<dbReference type="InterPro" id="IPR013783">
    <property type="entry name" value="Ig-like_fold"/>
</dbReference>
<protein>
    <recommendedName>
        <fullName evidence="3">PKD/Chitinase domain-containing protein</fullName>
    </recommendedName>
</protein>
<name>X1BPB9_9ZZZZ</name>